<evidence type="ECO:0000256" key="1">
    <source>
        <dbReference type="SAM" id="SignalP"/>
    </source>
</evidence>
<dbReference type="EMBL" id="HBIJ01022156">
    <property type="protein sequence ID" value="CAE0373644.1"/>
    <property type="molecule type" value="Transcribed_RNA"/>
</dbReference>
<evidence type="ECO:0000313" key="2">
    <source>
        <dbReference type="EMBL" id="CAE0373644.1"/>
    </source>
</evidence>
<name>A0A7S3K3U8_9STRA</name>
<protein>
    <submittedName>
        <fullName evidence="2">Uncharacterized protein</fullName>
    </submittedName>
</protein>
<keyword evidence="1" id="KW-0732">Signal</keyword>
<gene>
    <name evidence="2" type="ORF">ALAG00032_LOCUS14445</name>
</gene>
<feature type="chain" id="PRO_5030974866" evidence="1">
    <location>
        <begin position="17"/>
        <end position="386"/>
    </location>
</feature>
<feature type="signal peptide" evidence="1">
    <location>
        <begin position="1"/>
        <end position="16"/>
    </location>
</feature>
<organism evidence="2">
    <name type="scientific">Aureoumbra lagunensis</name>
    <dbReference type="NCBI Taxonomy" id="44058"/>
    <lineage>
        <taxon>Eukaryota</taxon>
        <taxon>Sar</taxon>
        <taxon>Stramenopiles</taxon>
        <taxon>Ochrophyta</taxon>
        <taxon>Pelagophyceae</taxon>
        <taxon>Pelagomonadales</taxon>
        <taxon>Aureoumbra</taxon>
    </lineage>
</organism>
<sequence length="386" mass="43749">MKIVVFLIIILLEIHGAPYCPEVKCEDFMREAKWTGRVAVVLNGFIRTAVENIPSLKLMKQKNAETGTRVEFYYHIWYNSSSLCDIKALKVLEQFADGVTFEPSSCAWSWGFHGFMNHWHSTYNAFRALHIVFGKDPRSEYGLILRTGTDVAYHKLPSQFNNFSHTFHEFAAKGNPMAKNNFIMIGYANGYDRHALGTPSLMKVYSLYGSNNDGYGCDSRYDSFVFQRMARYGVWVPPALRNSVPPFVVTKAQKSYDLPYRCAPLYTKFNGFFKGSLWRPSDNVGCREHDLSHSTIIDSVTPPHILDHNNTKSRRLAVAPPIGFRKADKAYCAGHQFDQLNTPPLNADSADTPSSIVSHHHHHVTFNLVSDERISSSSSHAPLSRR</sequence>
<proteinExistence type="predicted"/>
<dbReference type="AlphaFoldDB" id="A0A7S3K3U8"/>
<reference evidence="2" key="1">
    <citation type="submission" date="2021-01" db="EMBL/GenBank/DDBJ databases">
        <authorList>
            <person name="Corre E."/>
            <person name="Pelletier E."/>
            <person name="Niang G."/>
            <person name="Scheremetjew M."/>
            <person name="Finn R."/>
            <person name="Kale V."/>
            <person name="Holt S."/>
            <person name="Cochrane G."/>
            <person name="Meng A."/>
            <person name="Brown T."/>
            <person name="Cohen L."/>
        </authorList>
    </citation>
    <scope>NUCLEOTIDE SEQUENCE</scope>
    <source>
        <strain evidence="2">CCMP1510</strain>
    </source>
</reference>
<accession>A0A7S3K3U8</accession>